<evidence type="ECO:0000313" key="2">
    <source>
        <dbReference type="EMBL" id="CEM34806.1"/>
    </source>
</evidence>
<dbReference type="PANTHER" id="PTHR33099">
    <property type="entry name" value="FE2OG DIOXYGENASE DOMAIN-CONTAINING PROTEIN"/>
    <property type="match status" value="1"/>
</dbReference>
<gene>
    <name evidence="2" type="ORF">Cvel_23529</name>
</gene>
<dbReference type="PhylomeDB" id="A0A0G4GVD1"/>
<feature type="region of interest" description="Disordered" evidence="1">
    <location>
        <begin position="180"/>
        <end position="230"/>
    </location>
</feature>
<organism evidence="2">
    <name type="scientific">Chromera velia CCMP2878</name>
    <dbReference type="NCBI Taxonomy" id="1169474"/>
    <lineage>
        <taxon>Eukaryota</taxon>
        <taxon>Sar</taxon>
        <taxon>Alveolata</taxon>
        <taxon>Colpodellida</taxon>
        <taxon>Chromeraceae</taxon>
        <taxon>Chromera</taxon>
    </lineage>
</organism>
<dbReference type="VEuPathDB" id="CryptoDB:Cvel_23529"/>
<name>A0A0G4GVD1_9ALVE</name>
<dbReference type="EMBL" id="CDMZ01001586">
    <property type="protein sequence ID" value="CEM34806.1"/>
    <property type="molecule type" value="Genomic_DNA"/>
</dbReference>
<dbReference type="PANTHER" id="PTHR33099:SF7">
    <property type="entry name" value="MYND-TYPE DOMAIN-CONTAINING PROTEIN"/>
    <property type="match status" value="1"/>
</dbReference>
<dbReference type="AlphaFoldDB" id="A0A0G4GVD1"/>
<protein>
    <submittedName>
        <fullName evidence="2">Uncharacterized protein</fullName>
    </submittedName>
</protein>
<proteinExistence type="predicted"/>
<accession>A0A0G4GVD1</accession>
<sequence>MLISQTKKRKGGDRMAAKAFEEAVHRLENPLVHRGTSEQPPTVRICANKDENKRQIVNMSDPQDLAALSSLCEKAPCGRGTEDVHDPKIRSCHQTDSSRVEVYFEGLQGVLDQVREKLTPFSSLSAEFYKLLVYHKTDFFKPHRNSRKADGHIFTLAVDCGSDCSGRALKFLGTHLLNTRSQNGSKRDGDSDADSLGEEQSVSEGEGGMVLSEEAGPISEEEEELIGGGAAAVSPEVEAVLAAALAVAKQATAEYANLPEP</sequence>
<reference evidence="2" key="1">
    <citation type="submission" date="2014-11" db="EMBL/GenBank/DDBJ databases">
        <authorList>
            <person name="Otto D Thomas"/>
            <person name="Naeem Raeece"/>
        </authorList>
    </citation>
    <scope>NUCLEOTIDE SEQUENCE</scope>
</reference>
<evidence type="ECO:0000256" key="1">
    <source>
        <dbReference type="SAM" id="MobiDB-lite"/>
    </source>
</evidence>